<evidence type="ECO:0000256" key="1">
    <source>
        <dbReference type="SAM" id="MobiDB-lite"/>
    </source>
</evidence>
<gene>
    <name evidence="2" type="ORF">PCOR1329_LOCUS6548</name>
</gene>
<comment type="caution">
    <text evidence="2">The sequence shown here is derived from an EMBL/GenBank/DDBJ whole genome shotgun (WGS) entry which is preliminary data.</text>
</comment>
<feature type="compositionally biased region" description="Low complexity" evidence="1">
    <location>
        <begin position="527"/>
        <end position="552"/>
    </location>
</feature>
<feature type="region of interest" description="Disordered" evidence="1">
    <location>
        <begin position="209"/>
        <end position="237"/>
    </location>
</feature>
<evidence type="ECO:0000313" key="3">
    <source>
        <dbReference type="Proteomes" id="UP001189429"/>
    </source>
</evidence>
<feature type="region of interest" description="Disordered" evidence="1">
    <location>
        <begin position="67"/>
        <end position="95"/>
    </location>
</feature>
<reference evidence="2" key="1">
    <citation type="submission" date="2023-10" db="EMBL/GenBank/DDBJ databases">
        <authorList>
            <person name="Chen Y."/>
            <person name="Shah S."/>
            <person name="Dougan E. K."/>
            <person name="Thang M."/>
            <person name="Chan C."/>
        </authorList>
    </citation>
    <scope>NUCLEOTIDE SEQUENCE [LARGE SCALE GENOMIC DNA]</scope>
</reference>
<feature type="compositionally biased region" description="Basic and acidic residues" evidence="1">
    <location>
        <begin position="339"/>
        <end position="348"/>
    </location>
</feature>
<dbReference type="EMBL" id="CAUYUJ010001758">
    <property type="protein sequence ID" value="CAK0797480.1"/>
    <property type="molecule type" value="Genomic_DNA"/>
</dbReference>
<feature type="compositionally biased region" description="Low complexity" evidence="1">
    <location>
        <begin position="458"/>
        <end position="467"/>
    </location>
</feature>
<keyword evidence="3" id="KW-1185">Reference proteome</keyword>
<feature type="compositionally biased region" description="Basic and acidic residues" evidence="1">
    <location>
        <begin position="471"/>
        <end position="495"/>
    </location>
</feature>
<organism evidence="2 3">
    <name type="scientific">Prorocentrum cordatum</name>
    <dbReference type="NCBI Taxonomy" id="2364126"/>
    <lineage>
        <taxon>Eukaryota</taxon>
        <taxon>Sar</taxon>
        <taxon>Alveolata</taxon>
        <taxon>Dinophyceae</taxon>
        <taxon>Prorocentrales</taxon>
        <taxon>Prorocentraceae</taxon>
        <taxon>Prorocentrum</taxon>
    </lineage>
</organism>
<name>A0ABN9Q3B0_9DINO</name>
<feature type="compositionally biased region" description="Gly residues" evidence="1">
    <location>
        <begin position="296"/>
        <end position="309"/>
    </location>
</feature>
<proteinExistence type="predicted"/>
<feature type="compositionally biased region" description="Polar residues" evidence="1">
    <location>
        <begin position="70"/>
        <end position="82"/>
    </location>
</feature>
<feature type="compositionally biased region" description="Pro residues" evidence="1">
    <location>
        <begin position="221"/>
        <end position="237"/>
    </location>
</feature>
<feature type="compositionally biased region" description="Low complexity" evidence="1">
    <location>
        <begin position="561"/>
        <end position="580"/>
    </location>
</feature>
<accession>A0ABN9Q3B0</accession>
<evidence type="ECO:0000313" key="2">
    <source>
        <dbReference type="EMBL" id="CAK0797480.1"/>
    </source>
</evidence>
<feature type="region of interest" description="Disordered" evidence="1">
    <location>
        <begin position="296"/>
        <end position="580"/>
    </location>
</feature>
<dbReference type="Proteomes" id="UP001189429">
    <property type="component" value="Unassembled WGS sequence"/>
</dbReference>
<protein>
    <submittedName>
        <fullName evidence="2">Uncharacterized protein</fullName>
    </submittedName>
</protein>
<sequence length="602" mass="62223">MLHGAGPCSDLPEAECCPGPVSPRQRAALAPPCAAEAWAAHREHCGAWPSRAEAAAWGGGHALPRLGGALSSTAPSTPQSSGRRAAEGDGAEPTAAAADAVDRALSGGGGCRLLRILLDGRVLGSVEVALDSSITLFDLRGMIAEDQIQGVPPEFCFLLNGGPVSEPQEKRWLAANCLPALDIAERNADGSWGLFGFFAYLFGSSGPAPASPDPASAAPAPWSPGPLPARPAPPEPPALLAAQRAALAAAARSAPRAQHADDVLSHSQLGCCQTFDLTEHDVDEDGCLAMPSATGGAAGSFGRSRGGQGPQATRDAEGSLASDGLLPSPEELGNPMQPRPDRSVEAQRKPLPSVPRAPRPRARSNSAGAVSRAMYARGDSRPGSASSKGSNDGRLSRCGSGIVRDESPQRFARVHALQRHDEGQEQSLPMGPPPRPFSAHSLNGDFRRGRSLSVDASARPPAAAPAGGRRRVLEREARGEEQKLEFFPRACDSRTGRPGGSGDHRRVNQLDREFAEPSDQAPRAPVRSGSTEGARGAAAARSSRAGTSWRTRPSGRRLRAGCPSRRPGTPTGPTTTAASCSAATRISPDIGFSAAQLCHAGA</sequence>
<feature type="compositionally biased region" description="Basic and acidic residues" evidence="1">
    <location>
        <begin position="502"/>
        <end position="515"/>
    </location>
</feature>